<gene>
    <name evidence="1" type="ORF">Q4T40_22530</name>
</gene>
<proteinExistence type="predicted"/>
<evidence type="ECO:0000313" key="1">
    <source>
        <dbReference type="EMBL" id="MDT8904020.1"/>
    </source>
</evidence>
<evidence type="ECO:0000313" key="2">
    <source>
        <dbReference type="Proteomes" id="UP001254848"/>
    </source>
</evidence>
<organism evidence="1 2">
    <name type="scientific">Anaeroselena agilis</name>
    <dbReference type="NCBI Taxonomy" id="3063788"/>
    <lineage>
        <taxon>Bacteria</taxon>
        <taxon>Bacillati</taxon>
        <taxon>Bacillota</taxon>
        <taxon>Negativicutes</taxon>
        <taxon>Acetonemataceae</taxon>
        <taxon>Anaeroselena</taxon>
    </lineage>
</organism>
<comment type="caution">
    <text evidence="1">The sequence shown here is derived from an EMBL/GenBank/DDBJ whole genome shotgun (WGS) entry which is preliminary data.</text>
</comment>
<dbReference type="Proteomes" id="UP001254848">
    <property type="component" value="Unassembled WGS sequence"/>
</dbReference>
<dbReference type="EMBL" id="JAUOZS010000002">
    <property type="protein sequence ID" value="MDT8904020.1"/>
    <property type="molecule type" value="Genomic_DNA"/>
</dbReference>
<dbReference type="RefSeq" id="WP_413782581.1">
    <property type="nucleotide sequence ID" value="NZ_JAUOZS010000002.1"/>
</dbReference>
<name>A0ABU3P4Q4_9FIRM</name>
<protein>
    <submittedName>
        <fullName evidence="1">Uncharacterized protein</fullName>
    </submittedName>
</protein>
<reference evidence="1 2" key="1">
    <citation type="submission" date="2023-07" db="EMBL/GenBank/DDBJ databases">
        <title>The novel representative of Negativicutes class, Anaeroselena agilis gen. nov. sp. nov.</title>
        <authorList>
            <person name="Prokofeva M.I."/>
            <person name="Elcheninov A.G."/>
            <person name="Klyukina A."/>
            <person name="Kublanov I.V."/>
            <person name="Frolov E.N."/>
            <person name="Podosokorskaya O.A."/>
        </authorList>
    </citation>
    <scope>NUCLEOTIDE SEQUENCE [LARGE SCALE GENOMIC DNA]</scope>
    <source>
        <strain evidence="1 2">4137-cl</strain>
    </source>
</reference>
<sequence length="545" mass="61422">MKTQVKRLIAAGLTIAAIFAAGAGFYVYRSVAAISEMFKLNGQLQAEGYYMAEFEFKMLGCAHYLDKGRYITAFARLNDLHRQLKTRQGLIKVPAFADKNVEMDFYLSLQNPETGGFMDPAYPSFYYLEPTLNVVQHLELLAKETGRPLRLKYPLKFLDEIATPHKLTAVLDDLSTVGWLGAKLPKTNYIMAAFYHNYGELERNNLYTFSPAWKQALLEWFYANQDSKTGFWGPRLRYTGELLNEGDLGPTYKIVQLFAAPNGADRHREFPLRYKDEMLATTLRKLSRPMPEDADLAEVHDWKIARYQGIKLLTNYLWSGVSAENKQAAKTFMENMVQSTFEKCYQESEGAFCYYPGSKEATLDGTGDALSLLEVVGALSKDRQTFLWGAAAQKMVDLGSYNITLLQESDLRTIKNAQGVNSLRFYRTFPASGEFMSGVIYLNYPRETRVKDVTELIPKVKKWVSATPQSMGNWISKEAVLQRLSAVAAGPAPVSGRDLPLTMLNDVLRKNGELTVIGFDILQVPRYKVVLRYNPNPGRAGDSPG</sequence>
<keyword evidence="2" id="KW-1185">Reference proteome</keyword>
<accession>A0ABU3P4Q4</accession>